<name>A0A075K3X2_9GAMM</name>
<comment type="similarity">
    <text evidence="1 2">Belongs to the OprB family.</text>
</comment>
<dbReference type="EMBL" id="CP008884">
    <property type="protein sequence ID" value="AIF48760.1"/>
    <property type="molecule type" value="Genomic_DNA"/>
</dbReference>
<keyword evidence="2" id="KW-0732">Signal</keyword>
<dbReference type="KEGG" id="dja:HY57_16675"/>
<dbReference type="GO" id="GO:0008643">
    <property type="term" value="P:carbohydrate transport"/>
    <property type="evidence" value="ECO:0007669"/>
    <property type="project" value="InterPro"/>
</dbReference>
<protein>
    <submittedName>
        <fullName evidence="4">Porin</fullName>
    </submittedName>
</protein>
<dbReference type="InterPro" id="IPR007049">
    <property type="entry name" value="Carb-sel_porin_OprB"/>
</dbReference>
<keyword evidence="5" id="KW-1185">Reference proteome</keyword>
<dbReference type="RefSeq" id="WP_019466178.1">
    <property type="nucleotide sequence ID" value="NZ_ALOY01000170.1"/>
</dbReference>
<dbReference type="InterPro" id="IPR038673">
    <property type="entry name" value="OprB_sf"/>
</dbReference>
<feature type="chain" id="PRO_5007227305" evidence="2">
    <location>
        <begin position="29"/>
        <end position="475"/>
    </location>
</feature>
<dbReference type="AlphaFoldDB" id="A0A075K3X2"/>
<feature type="signal peptide" evidence="2">
    <location>
        <begin position="1"/>
        <end position="28"/>
    </location>
</feature>
<dbReference type="GO" id="GO:0015288">
    <property type="term" value="F:porin activity"/>
    <property type="evidence" value="ECO:0007669"/>
    <property type="project" value="InterPro"/>
</dbReference>
<dbReference type="Pfam" id="PF04966">
    <property type="entry name" value="OprB"/>
    <property type="match status" value="1"/>
</dbReference>
<proteinExistence type="inferred from homology"/>
<dbReference type="STRING" id="1217721.HY57_16675"/>
<evidence type="ECO:0000313" key="4">
    <source>
        <dbReference type="EMBL" id="AIF48760.1"/>
    </source>
</evidence>
<reference evidence="4 5" key="1">
    <citation type="submission" date="2014-07" db="EMBL/GenBank/DDBJ databases">
        <title>Complete Genome Sequence of Dyella japonica Strain A8 Isolated from Malaysian Tropical Soil.</title>
        <authorList>
            <person name="Hui R.K.H."/>
            <person name="Chen J.-W."/>
            <person name="Chan K.-G."/>
            <person name="Leung F.C.C."/>
        </authorList>
    </citation>
    <scope>NUCLEOTIDE SEQUENCE [LARGE SCALE GENOMIC DNA]</scope>
    <source>
        <strain evidence="4 5">A8</strain>
    </source>
</reference>
<evidence type="ECO:0000256" key="1">
    <source>
        <dbReference type="ARBA" id="ARBA00008769"/>
    </source>
</evidence>
<dbReference type="Proteomes" id="UP000027987">
    <property type="component" value="Chromosome"/>
</dbReference>
<dbReference type="HOGENOM" id="CLU_545978_0_0_6"/>
<sequence length="475" mass="52387">MFHTLAPLARRSLSAAILAGCVASTAHAANMDTDTPTPAAGDDRAAVPSREPQPSNDADTREDRWSAHAQTTYVWQHKDAFEAPYTGPQSLIPQAERSYTWTFTAFLGARFWKGGELYVNPEVVEGLPLSHLYGLASINNGEIQKNGGVKPRGYYARAFLRQVINLGGDTFHVDAGPNQLASNYQRERLVFTLGKITQTDLFEKNTYANDPRTQFLNWAMITHGAWDYAADARAYTIGGAAELYWNDWAIRAGRFMEPTIANGPKLNYNIGRYHGDTLEIEHDHTLAGQPGLVRVMVFRNRAFAGSYRDAINQALATGGVPDVTTVRKDADKTGYGISLEQRVTDDIGIFLRASKADDKVEEYAFTEIDDVVSGGVSVKGSRWMRPDDTVGVAYSSAGLNHDHRDYLAAGGLGGFLGDGQLTRYGREQAFDAYYNVQIIKGVQVSFDFQQIENPGYNADRKGPVRIFGGRLHLEI</sequence>
<accession>A0A075K3X2</accession>
<dbReference type="GO" id="GO:0016020">
    <property type="term" value="C:membrane"/>
    <property type="evidence" value="ECO:0007669"/>
    <property type="project" value="InterPro"/>
</dbReference>
<evidence type="ECO:0000256" key="3">
    <source>
        <dbReference type="SAM" id="MobiDB-lite"/>
    </source>
</evidence>
<dbReference type="PATRIC" id="fig|1217721.7.peg.3422"/>
<gene>
    <name evidence="4" type="ORF">HY57_16675</name>
</gene>
<organism evidence="4 5">
    <name type="scientific">Dyella japonica A8</name>
    <dbReference type="NCBI Taxonomy" id="1217721"/>
    <lineage>
        <taxon>Bacteria</taxon>
        <taxon>Pseudomonadati</taxon>
        <taxon>Pseudomonadota</taxon>
        <taxon>Gammaproteobacteria</taxon>
        <taxon>Lysobacterales</taxon>
        <taxon>Rhodanobacteraceae</taxon>
        <taxon>Dyella</taxon>
    </lineage>
</organism>
<dbReference type="OrthoDB" id="5755240at2"/>
<evidence type="ECO:0000313" key="5">
    <source>
        <dbReference type="Proteomes" id="UP000027987"/>
    </source>
</evidence>
<dbReference type="Gene3D" id="2.40.160.180">
    <property type="entry name" value="Carbohydrate-selective porin OprB"/>
    <property type="match status" value="1"/>
</dbReference>
<evidence type="ECO:0000256" key="2">
    <source>
        <dbReference type="RuleBase" id="RU363072"/>
    </source>
</evidence>
<feature type="region of interest" description="Disordered" evidence="3">
    <location>
        <begin position="30"/>
        <end position="64"/>
    </location>
</feature>